<dbReference type="AlphaFoldDB" id="A0A1Y1WNM5"/>
<comment type="caution">
    <text evidence="2">The sequence shown here is derived from an EMBL/GenBank/DDBJ whole genome shotgun (WGS) entry which is preliminary data.</text>
</comment>
<proteinExistence type="predicted"/>
<keyword evidence="3" id="KW-1185">Reference proteome</keyword>
<name>A0A1Y1WNM5_9FUNG</name>
<gene>
    <name evidence="2" type="ORF">BCR32DRAFT_249826</name>
</gene>
<evidence type="ECO:0000313" key="3">
    <source>
        <dbReference type="Proteomes" id="UP000193944"/>
    </source>
</evidence>
<reference evidence="2 3" key="1">
    <citation type="submission" date="2016-08" db="EMBL/GenBank/DDBJ databases">
        <title>A Parts List for Fungal Cellulosomes Revealed by Comparative Genomics.</title>
        <authorList>
            <consortium name="DOE Joint Genome Institute"/>
            <person name="Haitjema C.H."/>
            <person name="Gilmore S.P."/>
            <person name="Henske J.K."/>
            <person name="Solomon K.V."/>
            <person name="De Groot R."/>
            <person name="Kuo A."/>
            <person name="Mondo S.J."/>
            <person name="Salamov A.A."/>
            <person name="Labutti K."/>
            <person name="Zhao Z."/>
            <person name="Chiniquy J."/>
            <person name="Barry K."/>
            <person name="Brewer H.M."/>
            <person name="Purvine S.O."/>
            <person name="Wright A.T."/>
            <person name="Boxma B."/>
            <person name="Van Alen T."/>
            <person name="Hackstein J.H."/>
            <person name="Baker S.E."/>
            <person name="Grigoriev I.V."/>
            <person name="O'Malley M.A."/>
        </authorList>
    </citation>
    <scope>NUCLEOTIDE SEQUENCE [LARGE SCALE GENOMIC DNA]</scope>
    <source>
        <strain evidence="2 3">S4</strain>
    </source>
</reference>
<feature type="region of interest" description="Disordered" evidence="1">
    <location>
        <begin position="78"/>
        <end position="98"/>
    </location>
</feature>
<evidence type="ECO:0000313" key="2">
    <source>
        <dbReference type="EMBL" id="ORX75082.1"/>
    </source>
</evidence>
<evidence type="ECO:0008006" key="4">
    <source>
        <dbReference type="Google" id="ProtNLM"/>
    </source>
</evidence>
<dbReference type="Proteomes" id="UP000193944">
    <property type="component" value="Unassembled WGS sequence"/>
</dbReference>
<protein>
    <recommendedName>
        <fullName evidence="4">NlpC/P60 domain-containing protein</fullName>
    </recommendedName>
</protein>
<accession>A0A1Y1WNM5</accession>
<sequence>MYPCGSTANQYQHLINHSDKWKYMGYYRELLNNSNLEVGDILIVGKKGNVSGHTVLYVGNELIRRKYPEQTNSYFVSSSIKSEKKPSRSPGCGDTTGSYVKDRNYEVFRYIGSYDGNRKNYSP</sequence>
<organism evidence="2 3">
    <name type="scientific">Anaeromyces robustus</name>
    <dbReference type="NCBI Taxonomy" id="1754192"/>
    <lineage>
        <taxon>Eukaryota</taxon>
        <taxon>Fungi</taxon>
        <taxon>Fungi incertae sedis</taxon>
        <taxon>Chytridiomycota</taxon>
        <taxon>Chytridiomycota incertae sedis</taxon>
        <taxon>Neocallimastigomycetes</taxon>
        <taxon>Neocallimastigales</taxon>
        <taxon>Neocallimastigaceae</taxon>
        <taxon>Anaeromyces</taxon>
    </lineage>
</organism>
<evidence type="ECO:0000256" key="1">
    <source>
        <dbReference type="SAM" id="MobiDB-lite"/>
    </source>
</evidence>
<dbReference type="EMBL" id="MCFG01000379">
    <property type="protein sequence ID" value="ORX75082.1"/>
    <property type="molecule type" value="Genomic_DNA"/>
</dbReference>
<reference evidence="2 3" key="2">
    <citation type="submission" date="2016-08" db="EMBL/GenBank/DDBJ databases">
        <title>Pervasive Adenine N6-methylation of Active Genes in Fungi.</title>
        <authorList>
            <consortium name="DOE Joint Genome Institute"/>
            <person name="Mondo S.J."/>
            <person name="Dannebaum R.O."/>
            <person name="Kuo R.C."/>
            <person name="Labutti K."/>
            <person name="Haridas S."/>
            <person name="Kuo A."/>
            <person name="Salamov A."/>
            <person name="Ahrendt S.R."/>
            <person name="Lipzen A."/>
            <person name="Sullivan W."/>
            <person name="Andreopoulos W.B."/>
            <person name="Clum A."/>
            <person name="Lindquist E."/>
            <person name="Daum C."/>
            <person name="Ramamoorthy G.K."/>
            <person name="Gryganskyi A."/>
            <person name="Culley D."/>
            <person name="Magnuson J.K."/>
            <person name="James T.Y."/>
            <person name="O'Malley M.A."/>
            <person name="Stajich J.E."/>
            <person name="Spatafora J.W."/>
            <person name="Visel A."/>
            <person name="Grigoriev I.V."/>
        </authorList>
    </citation>
    <scope>NUCLEOTIDE SEQUENCE [LARGE SCALE GENOMIC DNA]</scope>
    <source>
        <strain evidence="2 3">S4</strain>
    </source>
</reference>